<name>A0A9P9YY34_9MUSC</name>
<evidence type="ECO:0000313" key="3">
    <source>
        <dbReference type="Proteomes" id="UP001059596"/>
    </source>
</evidence>
<dbReference type="EMBL" id="JAMKOV010000001">
    <property type="protein sequence ID" value="KAI8045237.1"/>
    <property type="molecule type" value="Genomic_DNA"/>
</dbReference>
<gene>
    <name evidence="2" type="ORF">M5D96_001417</name>
</gene>
<evidence type="ECO:0000313" key="2">
    <source>
        <dbReference type="EMBL" id="KAI8045237.1"/>
    </source>
</evidence>
<proteinExistence type="predicted"/>
<reference evidence="2" key="1">
    <citation type="journal article" date="2023" name="Genome Biol. Evol.">
        <title>Long-read-based Genome Assembly of Drosophila gunungcola Reveals Fewer Chemosensory Genes in Flower-breeding Species.</title>
        <authorList>
            <person name="Negi A."/>
            <person name="Liao B.Y."/>
            <person name="Yeh S.D."/>
        </authorList>
    </citation>
    <scope>NUCLEOTIDE SEQUENCE</scope>
    <source>
        <strain evidence="2">Sukarami</strain>
    </source>
</reference>
<dbReference type="AlphaFoldDB" id="A0A9P9YY34"/>
<sequence>MRLRTRPISGTLHERRRGPVGCGNSRISEGGTHPVAGPPPTQGHTERHTPTNRPEFFPQAVRHALPWKGHGNRMAVFTKIQIQAHSAGPALGSGFGFRTDCVAFDDHGAAASSSGPSSRMPSKIGIYWID</sequence>
<protein>
    <submittedName>
        <fullName evidence="2">Uncharacterized protein</fullName>
    </submittedName>
</protein>
<evidence type="ECO:0000256" key="1">
    <source>
        <dbReference type="SAM" id="MobiDB-lite"/>
    </source>
</evidence>
<organism evidence="2 3">
    <name type="scientific">Drosophila gunungcola</name>
    <name type="common">fruit fly</name>
    <dbReference type="NCBI Taxonomy" id="103775"/>
    <lineage>
        <taxon>Eukaryota</taxon>
        <taxon>Metazoa</taxon>
        <taxon>Ecdysozoa</taxon>
        <taxon>Arthropoda</taxon>
        <taxon>Hexapoda</taxon>
        <taxon>Insecta</taxon>
        <taxon>Pterygota</taxon>
        <taxon>Neoptera</taxon>
        <taxon>Endopterygota</taxon>
        <taxon>Diptera</taxon>
        <taxon>Brachycera</taxon>
        <taxon>Muscomorpha</taxon>
        <taxon>Ephydroidea</taxon>
        <taxon>Drosophilidae</taxon>
        <taxon>Drosophila</taxon>
        <taxon>Sophophora</taxon>
    </lineage>
</organism>
<comment type="caution">
    <text evidence="2">The sequence shown here is derived from an EMBL/GenBank/DDBJ whole genome shotgun (WGS) entry which is preliminary data.</text>
</comment>
<accession>A0A9P9YY34</accession>
<dbReference type="Proteomes" id="UP001059596">
    <property type="component" value="Chromosome 3R"/>
</dbReference>
<keyword evidence="3" id="KW-1185">Reference proteome</keyword>
<feature type="region of interest" description="Disordered" evidence="1">
    <location>
        <begin position="1"/>
        <end position="53"/>
    </location>
</feature>